<dbReference type="EMBL" id="CP117988">
    <property type="protein sequence ID" value="WDG07544.1"/>
    <property type="molecule type" value="Genomic_DNA"/>
</dbReference>
<dbReference type="AlphaFoldDB" id="A0AAQ3AXS7"/>
<sequence length="147" mass="16499">MQTECMEVSMVNLTVDALVLAALSTASWEGVYHCEVGLGQTNSGLNAWVEYQLSIDDESCTLGILGFQTEENIKCATSRQDHTIDILFTSYSSGRVTNRYGVQLYQVGEPLLRLTQREDSVVTEWKAIQPNSDVQQTTYCFDRKEKS</sequence>
<evidence type="ECO:0000313" key="1">
    <source>
        <dbReference type="EMBL" id="WDG07544.1"/>
    </source>
</evidence>
<dbReference type="Pfam" id="PF19453">
    <property type="entry name" value="DUF5991"/>
    <property type="match status" value="1"/>
</dbReference>
<gene>
    <name evidence="1" type="ORF">PUN50_12420</name>
</gene>
<organism evidence="1 2">
    <name type="scientific">Vibrio campbellii</name>
    <dbReference type="NCBI Taxonomy" id="680"/>
    <lineage>
        <taxon>Bacteria</taxon>
        <taxon>Pseudomonadati</taxon>
        <taxon>Pseudomonadota</taxon>
        <taxon>Gammaproteobacteria</taxon>
        <taxon>Vibrionales</taxon>
        <taxon>Vibrionaceae</taxon>
        <taxon>Vibrio</taxon>
    </lineage>
</organism>
<reference evidence="1" key="1">
    <citation type="submission" date="2023-02" db="EMBL/GenBank/DDBJ databases">
        <title>Isolation, identification, and genome analysis of Vibrio campbellii in the Penaeus vannamei larvae stage.</title>
        <authorList>
            <person name="Huang T."/>
            <person name="Zhang B."/>
        </authorList>
    </citation>
    <scope>NUCLEOTIDE SEQUENCE</scope>
    <source>
        <strain evidence="1">20220413_1</strain>
    </source>
</reference>
<dbReference type="Proteomes" id="UP001219537">
    <property type="component" value="Chromosome 1"/>
</dbReference>
<evidence type="ECO:0000313" key="2">
    <source>
        <dbReference type="Proteomes" id="UP001219537"/>
    </source>
</evidence>
<dbReference type="InterPro" id="IPR046033">
    <property type="entry name" value="DUF5991"/>
</dbReference>
<proteinExistence type="predicted"/>
<name>A0AAQ3AXS7_9VIBR</name>
<dbReference type="RefSeq" id="WP_274290478.1">
    <property type="nucleotide sequence ID" value="NZ_CP117988.1"/>
</dbReference>
<protein>
    <submittedName>
        <fullName evidence="1">DUF5991 domain-containing protein</fullName>
    </submittedName>
</protein>
<accession>A0AAQ3AXS7</accession>